<dbReference type="PANTHER" id="PTHR33112">
    <property type="entry name" value="DOMAIN PROTEIN, PUTATIVE-RELATED"/>
    <property type="match status" value="1"/>
</dbReference>
<keyword evidence="2" id="KW-1185">Reference proteome</keyword>
<proteinExistence type="predicted"/>
<dbReference type="GeneID" id="92081126"/>
<gene>
    <name evidence="1" type="ORF">PG986_011842</name>
</gene>
<evidence type="ECO:0000313" key="1">
    <source>
        <dbReference type="EMBL" id="KAK7942729.1"/>
    </source>
</evidence>
<dbReference type="RefSeq" id="XP_066694760.1">
    <property type="nucleotide sequence ID" value="XM_066848064.1"/>
</dbReference>
<dbReference type="EMBL" id="JAQQWE010000008">
    <property type="protein sequence ID" value="KAK7942729.1"/>
    <property type="molecule type" value="Genomic_DNA"/>
</dbReference>
<organism evidence="1 2">
    <name type="scientific">Apiospora aurea</name>
    <dbReference type="NCBI Taxonomy" id="335848"/>
    <lineage>
        <taxon>Eukaryota</taxon>
        <taxon>Fungi</taxon>
        <taxon>Dikarya</taxon>
        <taxon>Ascomycota</taxon>
        <taxon>Pezizomycotina</taxon>
        <taxon>Sordariomycetes</taxon>
        <taxon>Xylariomycetidae</taxon>
        <taxon>Amphisphaeriales</taxon>
        <taxon>Apiosporaceae</taxon>
        <taxon>Apiospora</taxon>
    </lineage>
</organism>
<dbReference type="Proteomes" id="UP001391051">
    <property type="component" value="Unassembled WGS sequence"/>
</dbReference>
<name>A0ABR1PYN9_9PEZI</name>
<evidence type="ECO:0000313" key="2">
    <source>
        <dbReference type="Proteomes" id="UP001391051"/>
    </source>
</evidence>
<accession>A0ABR1PYN9</accession>
<sequence length="398" mass="45635">MVNAAPVNTRGWVLQERLMAPRVLHFCKDQIAWECNKCDLYESQARGVPNFQLKYDKIVTEERIKSLEIEDGKSLRSQRLQGAPDPDKDMEHLNFFEIWTRIAEMYSRTAVTKPEDKLIALSGIAGMMADKMGESKNGSTPVYIAGLWKTHLASQLLWRVEPVFHRHDRSFTNLARRATVYRAPSFSWTAVDAHEGNGIIYGEVTDKDLLIRVDEHPIHIQLYDEKNPFGRVEKGVHVCVRGNPQRIEVRKKMDGGFFNGRFEWKFKGLANDLRPEDQKDLEGEEHTNVYLDCPASDEDSLGIFEKCDTYYLPVAMGPRTANYESKYFLGLLLQEAEEQAEGPLGREAKTFRRMGLSKLSPWGDKLAHRHIKKSFAIETGTPCDQWELDSGSQEFYLV</sequence>
<comment type="caution">
    <text evidence="1">The sequence shown here is derived from an EMBL/GenBank/DDBJ whole genome shotgun (WGS) entry which is preliminary data.</text>
</comment>
<protein>
    <submittedName>
        <fullName evidence="1">HET-domain-containing protein</fullName>
    </submittedName>
</protein>
<dbReference type="PANTHER" id="PTHR33112:SF10">
    <property type="entry name" value="TOL"/>
    <property type="match status" value="1"/>
</dbReference>
<reference evidence="1 2" key="1">
    <citation type="submission" date="2023-01" db="EMBL/GenBank/DDBJ databases">
        <title>Analysis of 21 Apiospora genomes using comparative genomics revels a genus with tremendous synthesis potential of carbohydrate active enzymes and secondary metabolites.</title>
        <authorList>
            <person name="Sorensen T."/>
        </authorList>
    </citation>
    <scope>NUCLEOTIDE SEQUENCE [LARGE SCALE GENOMIC DNA]</scope>
    <source>
        <strain evidence="1 2">CBS 24483</strain>
    </source>
</reference>